<dbReference type="InterPro" id="IPR001279">
    <property type="entry name" value="Metallo-B-lactamas"/>
</dbReference>
<dbReference type="CDD" id="cd07725">
    <property type="entry name" value="TTHA1429-like_MBL-fold"/>
    <property type="match status" value="1"/>
</dbReference>
<organism evidence="2 3">
    <name type="scientific">Priestia koreensis</name>
    <dbReference type="NCBI Taxonomy" id="284581"/>
    <lineage>
        <taxon>Bacteria</taxon>
        <taxon>Bacillati</taxon>
        <taxon>Bacillota</taxon>
        <taxon>Bacilli</taxon>
        <taxon>Bacillales</taxon>
        <taxon>Bacillaceae</taxon>
        <taxon>Priestia</taxon>
    </lineage>
</organism>
<dbReference type="RefSeq" id="WP_053402218.1">
    <property type="nucleotide sequence ID" value="NZ_LILC01000019.1"/>
</dbReference>
<accession>A0A0M0KYY4</accession>
<dbReference type="OrthoDB" id="2971563at2"/>
<evidence type="ECO:0000313" key="2">
    <source>
        <dbReference type="EMBL" id="KOO44009.1"/>
    </source>
</evidence>
<dbReference type="STRING" id="284581.AMD01_14910"/>
<proteinExistence type="predicted"/>
<gene>
    <name evidence="2" type="ORF">AMD01_14910</name>
</gene>
<reference evidence="3" key="1">
    <citation type="submission" date="2015-08" db="EMBL/GenBank/DDBJ databases">
        <title>Fjat-14210 dsm16467.</title>
        <authorList>
            <person name="Liu B."/>
            <person name="Wang J."/>
            <person name="Zhu Y."/>
            <person name="Liu G."/>
            <person name="Chen Q."/>
            <person name="Chen Z."/>
            <person name="Lan J."/>
            <person name="Che J."/>
            <person name="Ge C."/>
            <person name="Shi H."/>
            <person name="Pan Z."/>
            <person name="Liu X."/>
        </authorList>
    </citation>
    <scope>NUCLEOTIDE SEQUENCE [LARGE SCALE GENOMIC DNA]</scope>
    <source>
        <strain evidence="3">DSM 16467</strain>
    </source>
</reference>
<dbReference type="Proteomes" id="UP000037558">
    <property type="component" value="Unassembled WGS sequence"/>
</dbReference>
<protein>
    <submittedName>
        <fullName evidence="2">Beta-lactamase</fullName>
    </submittedName>
</protein>
<dbReference type="SMART" id="SM00849">
    <property type="entry name" value="Lactamase_B"/>
    <property type="match status" value="1"/>
</dbReference>
<name>A0A0M0KYY4_9BACI</name>
<dbReference type="Gene3D" id="3.60.15.10">
    <property type="entry name" value="Ribonuclease Z/Hydroxyacylglutathione hydrolase-like"/>
    <property type="match status" value="1"/>
</dbReference>
<feature type="domain" description="Metallo-beta-lactamase" evidence="1">
    <location>
        <begin position="16"/>
        <end position="229"/>
    </location>
</feature>
<dbReference type="Pfam" id="PF00753">
    <property type="entry name" value="Lactamase_B"/>
    <property type="match status" value="1"/>
</dbReference>
<comment type="caution">
    <text evidence="2">The sequence shown here is derived from an EMBL/GenBank/DDBJ whole genome shotgun (WGS) entry which is preliminary data.</text>
</comment>
<evidence type="ECO:0000313" key="3">
    <source>
        <dbReference type="Proteomes" id="UP000037558"/>
    </source>
</evidence>
<dbReference type="InterPro" id="IPR050662">
    <property type="entry name" value="Sec-metab_biosynth-thioest"/>
</dbReference>
<dbReference type="EMBL" id="LILC01000019">
    <property type="protein sequence ID" value="KOO44009.1"/>
    <property type="molecule type" value="Genomic_DNA"/>
</dbReference>
<dbReference type="InterPro" id="IPR036866">
    <property type="entry name" value="RibonucZ/Hydroxyglut_hydro"/>
</dbReference>
<dbReference type="PANTHER" id="PTHR23131:SF4">
    <property type="entry name" value="METALLO-BETA-LACTAMASE SUPERFAMILY POTEIN"/>
    <property type="match status" value="1"/>
</dbReference>
<keyword evidence="3" id="KW-1185">Reference proteome</keyword>
<dbReference type="PATRIC" id="fig|284581.3.peg.4054"/>
<dbReference type="AlphaFoldDB" id="A0A0M0KYY4"/>
<dbReference type="PANTHER" id="PTHR23131">
    <property type="entry name" value="ENDORIBONUCLEASE LACTB2"/>
    <property type="match status" value="1"/>
</dbReference>
<evidence type="ECO:0000259" key="1">
    <source>
        <dbReference type="SMART" id="SM00849"/>
    </source>
</evidence>
<dbReference type="SUPFAM" id="SSF56281">
    <property type="entry name" value="Metallo-hydrolase/oxidoreductase"/>
    <property type="match status" value="1"/>
</dbReference>
<sequence>MNIHKIILPTPFAVGNVNVFLIQGERLTLVDAGVKTEEAWQAFQQQINEIGFTVSDIEQIVLTHHHPDHVGLLDYFENDIPVIGHHRNDVWISRDEAFIRHHDAFFAELFPKAGIDEKYLGALAGLKSMLRYSCERSLTHAVKEGDSIPGLSGWEVIETPGHALDHIALYHPQEKVMIGGDLLLEKVSSNPVLEPPQTVGGEREKSLLHYNHSLERLRQFDIDILYTGHGNEIHNVNELVDERLKKQRDRAAKVLLMLREKPSTVFMICQQLFPEIYKKQLSLTMSETLGQLDYLESVDAVTVDLSNGYWVYYAK</sequence>